<feature type="compositionally biased region" description="Acidic residues" evidence="1">
    <location>
        <begin position="466"/>
        <end position="500"/>
    </location>
</feature>
<feature type="compositionally biased region" description="Acidic residues" evidence="1">
    <location>
        <begin position="422"/>
        <end position="453"/>
    </location>
</feature>
<dbReference type="Proteomes" id="UP000198406">
    <property type="component" value="Unassembled WGS sequence"/>
</dbReference>
<dbReference type="EMBL" id="BDSP01000177">
    <property type="protein sequence ID" value="GAX22008.1"/>
    <property type="molecule type" value="Genomic_DNA"/>
</dbReference>
<feature type="compositionally biased region" description="Low complexity" evidence="1">
    <location>
        <begin position="454"/>
        <end position="465"/>
    </location>
</feature>
<evidence type="ECO:0000313" key="2">
    <source>
        <dbReference type="EMBL" id="GAX22008.1"/>
    </source>
</evidence>
<feature type="region of interest" description="Disordered" evidence="1">
    <location>
        <begin position="420"/>
        <end position="512"/>
    </location>
</feature>
<protein>
    <submittedName>
        <fullName evidence="2">Uncharacterized protein</fullName>
    </submittedName>
</protein>
<dbReference type="OrthoDB" id="55776at2759"/>
<gene>
    <name evidence="2" type="ORF">FisN_6Hh255</name>
</gene>
<evidence type="ECO:0000256" key="1">
    <source>
        <dbReference type="SAM" id="MobiDB-lite"/>
    </source>
</evidence>
<accession>A0A1Z5K7U3</accession>
<evidence type="ECO:0000313" key="3">
    <source>
        <dbReference type="Proteomes" id="UP000198406"/>
    </source>
</evidence>
<reference evidence="2 3" key="1">
    <citation type="journal article" date="2015" name="Plant Cell">
        <title>Oil accumulation by the oleaginous diatom Fistulifera solaris as revealed by the genome and transcriptome.</title>
        <authorList>
            <person name="Tanaka T."/>
            <person name="Maeda Y."/>
            <person name="Veluchamy A."/>
            <person name="Tanaka M."/>
            <person name="Abida H."/>
            <person name="Marechal E."/>
            <person name="Bowler C."/>
            <person name="Muto M."/>
            <person name="Sunaga Y."/>
            <person name="Tanaka M."/>
            <person name="Yoshino T."/>
            <person name="Taniguchi T."/>
            <person name="Fukuda Y."/>
            <person name="Nemoto M."/>
            <person name="Matsumoto M."/>
            <person name="Wong P.S."/>
            <person name="Aburatani S."/>
            <person name="Fujibuchi W."/>
        </authorList>
    </citation>
    <scope>NUCLEOTIDE SEQUENCE [LARGE SCALE GENOMIC DNA]</scope>
    <source>
        <strain evidence="2 3">JPCC DA0580</strain>
    </source>
</reference>
<keyword evidence="3" id="KW-1185">Reference proteome</keyword>
<dbReference type="AlphaFoldDB" id="A0A1Z5K7U3"/>
<sequence length="525" mass="59992">MSDEAPDSSKPILDTKLSPDLKEKFDALFYEAYDLFNVNPDVDSVQAAATVFHQHIKEEVTANPILTTVFYKEFLKWSLLEVICEKTYWACQETIKFLIEINPQCLLYARKDIDGYGKVAPIYLIPKNGRCKLLLWIAERYPWVFQHKLCQKKPPHLKMVRYYTDGRCDAETVRAFYELYPQGLREKDKTDTNYPLAASLSGVEEPDPDLFIWMAEQFPKAVYHKPIRGYTVLHSACYNLAAKENEWESVPLKCTPNMAKTCRFLLSEHPRLIRQKVRGGGPLPIHKLANSCNRRLVQEIVIILLKAYPECINVKSYKWDPDLPTVPFIEQVHPLIVEEMDIDRQMDLLTQLSQDMEKAVTLSKKPVNETQGPTRPNALNCLFVSVADVFCSWANVQVSDVLQARKECIQEKIADVCRILEGEDVPDEEWDEDADESEDEDADDGEDEGEELAAEGANEDGLLSDGVEDEDDWDEDSASESESEEEEVDVSDDIDDEEENNESRSFGLPSEDRGLVVIHLGRSFF</sequence>
<comment type="caution">
    <text evidence="2">The sequence shown here is derived from an EMBL/GenBank/DDBJ whole genome shotgun (WGS) entry which is preliminary data.</text>
</comment>
<organism evidence="2 3">
    <name type="scientific">Fistulifera solaris</name>
    <name type="common">Oleaginous diatom</name>
    <dbReference type="NCBI Taxonomy" id="1519565"/>
    <lineage>
        <taxon>Eukaryota</taxon>
        <taxon>Sar</taxon>
        <taxon>Stramenopiles</taxon>
        <taxon>Ochrophyta</taxon>
        <taxon>Bacillariophyta</taxon>
        <taxon>Bacillariophyceae</taxon>
        <taxon>Bacillariophycidae</taxon>
        <taxon>Naviculales</taxon>
        <taxon>Naviculaceae</taxon>
        <taxon>Fistulifera</taxon>
    </lineage>
</organism>
<dbReference type="InParanoid" id="A0A1Z5K7U3"/>
<name>A0A1Z5K7U3_FISSO</name>
<proteinExistence type="predicted"/>